<evidence type="ECO:0000313" key="3">
    <source>
        <dbReference type="Proteomes" id="UP001501586"/>
    </source>
</evidence>
<keyword evidence="3" id="KW-1185">Reference proteome</keyword>
<accession>A0ABP8EKI5</accession>
<protein>
    <recommendedName>
        <fullName evidence="4">DoxX family membrane protein</fullName>
    </recommendedName>
</protein>
<reference evidence="3" key="1">
    <citation type="journal article" date="2019" name="Int. J. Syst. Evol. Microbiol.">
        <title>The Global Catalogue of Microorganisms (GCM) 10K type strain sequencing project: providing services to taxonomists for standard genome sequencing and annotation.</title>
        <authorList>
            <consortium name="The Broad Institute Genomics Platform"/>
            <consortium name="The Broad Institute Genome Sequencing Center for Infectious Disease"/>
            <person name="Wu L."/>
            <person name="Ma J."/>
        </authorList>
    </citation>
    <scope>NUCLEOTIDE SEQUENCE [LARGE SCALE GENOMIC DNA]</scope>
    <source>
        <strain evidence="3">JCM 17458</strain>
    </source>
</reference>
<evidence type="ECO:0000256" key="1">
    <source>
        <dbReference type="SAM" id="Phobius"/>
    </source>
</evidence>
<dbReference type="EMBL" id="BAABAZ010000006">
    <property type="protein sequence ID" value="GAA4284479.1"/>
    <property type="molecule type" value="Genomic_DNA"/>
</dbReference>
<proteinExistence type="predicted"/>
<sequence length="144" mass="14852">MALNTVANVALRAVPGAFVLNSGISKLGMDEGTASYLQAEAAKGVPALANLEAAQFGKLLTYGEIAVGATLLLPFVPNRIAGLALGAFSAGMMSVYFRDDSKTEDDGIRPSGEGIALAKDSWLSAIAIALLTGGAKRAKKRKKK</sequence>
<keyword evidence="1" id="KW-0472">Membrane</keyword>
<keyword evidence="1" id="KW-1133">Transmembrane helix</keyword>
<comment type="caution">
    <text evidence="2">The sequence shown here is derived from an EMBL/GenBank/DDBJ whole genome shotgun (WGS) entry which is preliminary data.</text>
</comment>
<evidence type="ECO:0000313" key="2">
    <source>
        <dbReference type="EMBL" id="GAA4284479.1"/>
    </source>
</evidence>
<keyword evidence="1" id="KW-0812">Transmembrane</keyword>
<organism evidence="2 3">
    <name type="scientific">Brevibacterium daeguense</name>
    <dbReference type="NCBI Taxonomy" id="909936"/>
    <lineage>
        <taxon>Bacteria</taxon>
        <taxon>Bacillati</taxon>
        <taxon>Actinomycetota</taxon>
        <taxon>Actinomycetes</taxon>
        <taxon>Micrococcales</taxon>
        <taxon>Brevibacteriaceae</taxon>
        <taxon>Brevibacterium</taxon>
    </lineage>
</organism>
<gene>
    <name evidence="2" type="ORF">GCM10022261_20100</name>
</gene>
<dbReference type="RefSeq" id="WP_236866547.1">
    <property type="nucleotide sequence ID" value="NZ_BAABAZ010000006.1"/>
</dbReference>
<dbReference type="Proteomes" id="UP001501586">
    <property type="component" value="Unassembled WGS sequence"/>
</dbReference>
<evidence type="ECO:0008006" key="4">
    <source>
        <dbReference type="Google" id="ProtNLM"/>
    </source>
</evidence>
<feature type="transmembrane region" description="Helical" evidence="1">
    <location>
        <begin position="117"/>
        <end position="135"/>
    </location>
</feature>
<name>A0ABP8EKI5_9MICO</name>
<feature type="transmembrane region" description="Helical" evidence="1">
    <location>
        <begin position="80"/>
        <end position="97"/>
    </location>
</feature>